<proteinExistence type="predicted"/>
<gene>
    <name evidence="2" type="ORF">JJL50_20155</name>
</gene>
<dbReference type="RefSeq" id="WP_049421112.1">
    <property type="nucleotide sequence ID" value="NZ_CP067993.1"/>
</dbReference>
<protein>
    <recommendedName>
        <fullName evidence="4">Transmembrane protein</fullName>
    </recommendedName>
</protein>
<dbReference type="EMBL" id="CP067993">
    <property type="protein sequence ID" value="QQQ42223.1"/>
    <property type="molecule type" value="Genomic_DNA"/>
</dbReference>
<evidence type="ECO:0000313" key="2">
    <source>
        <dbReference type="EMBL" id="QQQ42223.1"/>
    </source>
</evidence>
<name>A0ABD7C3R3_STEMA</name>
<feature type="transmembrane region" description="Helical" evidence="1">
    <location>
        <begin position="53"/>
        <end position="78"/>
    </location>
</feature>
<organism evidence="2 3">
    <name type="scientific">Stenotrophomonas maltophilia</name>
    <name type="common">Pseudomonas maltophilia</name>
    <name type="synonym">Xanthomonas maltophilia</name>
    <dbReference type="NCBI Taxonomy" id="40324"/>
    <lineage>
        <taxon>Bacteria</taxon>
        <taxon>Pseudomonadati</taxon>
        <taxon>Pseudomonadota</taxon>
        <taxon>Gammaproteobacteria</taxon>
        <taxon>Lysobacterales</taxon>
        <taxon>Lysobacteraceae</taxon>
        <taxon>Stenotrophomonas</taxon>
        <taxon>Stenotrophomonas maltophilia group</taxon>
    </lineage>
</organism>
<feature type="transmembrane region" description="Helical" evidence="1">
    <location>
        <begin position="7"/>
        <end position="33"/>
    </location>
</feature>
<evidence type="ECO:0000313" key="3">
    <source>
        <dbReference type="Proteomes" id="UP000596095"/>
    </source>
</evidence>
<dbReference type="AlphaFoldDB" id="A0ABD7C3R3"/>
<sequence>MKLPARFWVHLFSHLGFVGILAGLLAGWVGTFFEALAGHSHTATDAARVGDVGTLFGFCMLALLLLGALTVPGELFGLIRPYDRKAPYRHEAQAMHRKVLLIVVAVLSWAGLTAAFVIGSMMRSS</sequence>
<feature type="transmembrane region" description="Helical" evidence="1">
    <location>
        <begin position="99"/>
        <end position="122"/>
    </location>
</feature>
<dbReference type="Proteomes" id="UP000596095">
    <property type="component" value="Chromosome"/>
</dbReference>
<accession>A0ABD7C3R3</accession>
<keyword evidence="1" id="KW-0812">Transmembrane</keyword>
<reference evidence="2 3" key="1">
    <citation type="submission" date="2021-01" db="EMBL/GenBank/DDBJ databases">
        <title>Genome Characterization of a novel Stenotrophomonas isolate with high keratinase activity.</title>
        <authorList>
            <person name="Cao Z.-J."/>
        </authorList>
    </citation>
    <scope>NUCLEOTIDE SEQUENCE [LARGE SCALE GENOMIC DNA]</scope>
    <source>
        <strain evidence="2 3">DHHJ</strain>
    </source>
</reference>
<evidence type="ECO:0000256" key="1">
    <source>
        <dbReference type="SAM" id="Phobius"/>
    </source>
</evidence>
<keyword evidence="1" id="KW-1133">Transmembrane helix</keyword>
<keyword evidence="1" id="KW-0472">Membrane</keyword>
<evidence type="ECO:0008006" key="4">
    <source>
        <dbReference type="Google" id="ProtNLM"/>
    </source>
</evidence>